<dbReference type="Pfam" id="PF03447">
    <property type="entry name" value="NAD_binding_3"/>
    <property type="match status" value="1"/>
</dbReference>
<keyword evidence="23" id="KW-0486">Methionine biosynthesis</keyword>
<dbReference type="CDD" id="cd04922">
    <property type="entry name" value="ACT_AKi-HSDH-ThrA_2"/>
    <property type="match status" value="1"/>
</dbReference>
<evidence type="ECO:0000259" key="32">
    <source>
        <dbReference type="PROSITE" id="PS51671"/>
    </source>
</evidence>
<evidence type="ECO:0000256" key="8">
    <source>
        <dbReference type="ARBA" id="ARBA00010046"/>
    </source>
</evidence>
<keyword evidence="19 31" id="KW-0560">Oxidoreductase</keyword>
<dbReference type="GO" id="GO:0004412">
    <property type="term" value="F:homoserine dehydrogenase activity"/>
    <property type="evidence" value="ECO:0007669"/>
    <property type="project" value="UniProtKB-UniRule"/>
</dbReference>
<dbReference type="InterPro" id="IPR042199">
    <property type="entry name" value="AsparK_Bifunc_asparK/hSer_DH"/>
</dbReference>
<evidence type="ECO:0000256" key="16">
    <source>
        <dbReference type="ARBA" id="ARBA00022777"/>
    </source>
</evidence>
<keyword evidence="20" id="KW-0520">NAD</keyword>
<dbReference type="SUPFAM" id="SSF51735">
    <property type="entry name" value="NAD(P)-binding Rossmann-fold domains"/>
    <property type="match status" value="1"/>
</dbReference>
<gene>
    <name evidence="33" type="primary">thrA</name>
    <name evidence="29" type="synonym">thrL</name>
    <name evidence="33" type="ORF">KOF27_03145</name>
</gene>
<evidence type="ECO:0000313" key="33">
    <source>
        <dbReference type="EMBL" id="QWQ22560.2"/>
    </source>
</evidence>
<comment type="pathway">
    <text evidence="5 31">Amino-acid biosynthesis; L-methionine biosynthesis via de novo pathway; L-homoserine from L-aspartate: step 3/3.</text>
</comment>
<comment type="pathway">
    <text evidence="2 31">Amino-acid biosynthesis; L-lysine biosynthesis via DAP pathway; (S)-tetrahydrodipicolinate from L-aspartate: step 1/4.</text>
</comment>
<evidence type="ECO:0000256" key="5">
    <source>
        <dbReference type="ARBA" id="ARBA00005062"/>
    </source>
</evidence>
<keyword evidence="17 31" id="KW-0067">ATP-binding</keyword>
<evidence type="ECO:0000256" key="14">
    <source>
        <dbReference type="ARBA" id="ARBA00022723"/>
    </source>
</evidence>
<dbReference type="GO" id="GO:0046872">
    <property type="term" value="F:metal ion binding"/>
    <property type="evidence" value="ECO:0007669"/>
    <property type="project" value="UniProtKB-KW"/>
</dbReference>
<comment type="function">
    <text evidence="29">This protein is involved in control of the biosynthesis of threonine.</text>
</comment>
<proteinExistence type="inferred from homology"/>
<evidence type="ECO:0000256" key="27">
    <source>
        <dbReference type="ARBA" id="ARBA00048841"/>
    </source>
</evidence>
<dbReference type="InterPro" id="IPR001342">
    <property type="entry name" value="HDH_cat"/>
</dbReference>
<dbReference type="InterPro" id="IPR011147">
    <property type="entry name" value="Bifunc_Aspkin/hSer_DH"/>
</dbReference>
<dbReference type="GO" id="GO:0050661">
    <property type="term" value="F:NADP binding"/>
    <property type="evidence" value="ECO:0007669"/>
    <property type="project" value="UniProtKB-UniRule"/>
</dbReference>
<dbReference type="GO" id="GO:0031556">
    <property type="term" value="P:transcriptional attenuation by ribosome"/>
    <property type="evidence" value="ECO:0007669"/>
    <property type="project" value="UniProtKB-UniRule"/>
</dbReference>
<dbReference type="HAMAP" id="MF_01907">
    <property type="entry name" value="Leader_Thr"/>
    <property type="match status" value="1"/>
</dbReference>
<dbReference type="InterPro" id="IPR001341">
    <property type="entry name" value="Asp_kinase"/>
</dbReference>
<keyword evidence="16 31" id="KW-0418">Kinase</keyword>
<dbReference type="GO" id="GO:0005524">
    <property type="term" value="F:ATP binding"/>
    <property type="evidence" value="ECO:0007669"/>
    <property type="project" value="UniProtKB-UniRule"/>
</dbReference>
<evidence type="ECO:0000256" key="2">
    <source>
        <dbReference type="ARBA" id="ARBA00004766"/>
    </source>
</evidence>
<dbReference type="InterPro" id="IPR002912">
    <property type="entry name" value="ACT_dom"/>
</dbReference>
<keyword evidence="11 29" id="KW-0428">Leader peptide</keyword>
<organism evidence="33 34">
    <name type="scientific">Providencia rettgeri</name>
    <dbReference type="NCBI Taxonomy" id="587"/>
    <lineage>
        <taxon>Bacteria</taxon>
        <taxon>Pseudomonadati</taxon>
        <taxon>Pseudomonadota</taxon>
        <taxon>Gammaproteobacteria</taxon>
        <taxon>Enterobacterales</taxon>
        <taxon>Morganellaceae</taxon>
        <taxon>Providencia</taxon>
    </lineage>
</organism>
<dbReference type="EMBL" id="CP076405">
    <property type="protein sequence ID" value="QWQ22560.2"/>
    <property type="molecule type" value="Genomic_DNA"/>
</dbReference>
<keyword evidence="10 29" id="KW-0028">Amino-acid biosynthesis</keyword>
<dbReference type="FunFam" id="3.30.2130.10:FF:000001">
    <property type="entry name" value="Bifunctional aspartokinase/homoserine dehydrogenase"/>
    <property type="match status" value="1"/>
</dbReference>
<evidence type="ECO:0000256" key="31">
    <source>
        <dbReference type="PIRNR" id="PIRNR000727"/>
    </source>
</evidence>
<comment type="similarity">
    <text evidence="29">Belongs to the thr operon leader peptide family.</text>
</comment>
<keyword evidence="24" id="KW-0511">Multifunctional enzyme</keyword>
<dbReference type="GO" id="GO:0009086">
    <property type="term" value="P:methionine biosynthetic process"/>
    <property type="evidence" value="ECO:0007669"/>
    <property type="project" value="UniProtKB-KW"/>
</dbReference>
<name>A0AAJ4TK35_PRORE</name>
<dbReference type="Gene3D" id="3.30.360.10">
    <property type="entry name" value="Dihydrodipicolinate Reductase, domain 2"/>
    <property type="match status" value="1"/>
</dbReference>
<evidence type="ECO:0000256" key="18">
    <source>
        <dbReference type="ARBA" id="ARBA00022857"/>
    </source>
</evidence>
<evidence type="ECO:0000256" key="30">
    <source>
        <dbReference type="NCBIfam" id="TIGR02077"/>
    </source>
</evidence>
<dbReference type="InterPro" id="IPR054352">
    <property type="entry name" value="ACT_Aspartokinase"/>
</dbReference>
<dbReference type="CDD" id="cd04921">
    <property type="entry name" value="ACT_AKi-HSDH-ThrA-like_1"/>
    <property type="match status" value="1"/>
</dbReference>
<dbReference type="GO" id="GO:0009088">
    <property type="term" value="P:threonine biosynthetic process"/>
    <property type="evidence" value="ECO:0007669"/>
    <property type="project" value="UniProtKB-UniRule"/>
</dbReference>
<dbReference type="PANTHER" id="PTHR43070">
    <property type="match status" value="1"/>
</dbReference>
<comment type="similarity">
    <text evidence="8 31">In the N-terminal section; belongs to the aspartokinase family.</text>
</comment>
<dbReference type="FunFam" id="3.40.1160.10:FF:000016">
    <property type="entry name" value="Bifunctional aspartokinase/homoserine dehydrogenase"/>
    <property type="match status" value="1"/>
</dbReference>
<keyword evidence="12 31" id="KW-0808">Transferase</keyword>
<evidence type="ECO:0000256" key="15">
    <source>
        <dbReference type="ARBA" id="ARBA00022741"/>
    </source>
</evidence>
<feature type="domain" description="ACT" evidence="32">
    <location>
        <begin position="452"/>
        <end position="529"/>
    </location>
</feature>
<comment type="function">
    <text evidence="25">Bifunctional aspartate kinase and homoserine dehydrogenase that catalyzes the first and the third steps toward the synthesis of lysine, methionine and threonine from aspartate.</text>
</comment>
<dbReference type="InterPro" id="IPR045865">
    <property type="entry name" value="ACT-like_dom_sf"/>
</dbReference>
<comment type="catalytic activity">
    <reaction evidence="27">
        <text>L-homoserine + NADP(+) = L-aspartate 4-semialdehyde + NADPH + H(+)</text>
        <dbReference type="Rhea" id="RHEA:15761"/>
        <dbReference type="ChEBI" id="CHEBI:15378"/>
        <dbReference type="ChEBI" id="CHEBI:57476"/>
        <dbReference type="ChEBI" id="CHEBI:57783"/>
        <dbReference type="ChEBI" id="CHEBI:58349"/>
        <dbReference type="ChEBI" id="CHEBI:537519"/>
        <dbReference type="EC" id="1.1.1.3"/>
    </reaction>
    <physiologicalReaction direction="right-to-left" evidence="27">
        <dbReference type="Rhea" id="RHEA:15763"/>
    </physiologicalReaction>
</comment>
<dbReference type="PANTHER" id="PTHR43070:SF3">
    <property type="entry name" value="HOMOSERINE DEHYDROGENASE"/>
    <property type="match status" value="1"/>
</dbReference>
<dbReference type="SUPFAM" id="SSF55021">
    <property type="entry name" value="ACT-like"/>
    <property type="match status" value="2"/>
</dbReference>
<evidence type="ECO:0000256" key="22">
    <source>
        <dbReference type="ARBA" id="ARBA00023154"/>
    </source>
</evidence>
<keyword evidence="21" id="KW-0915">Sodium</keyword>
<comment type="pathway">
    <text evidence="6 31">Amino-acid biosynthesis; L-threonine biosynthesis; L-threonine from L-aspartate: step 1/5.</text>
</comment>
<comment type="pathway">
    <text evidence="4 31">Amino-acid biosynthesis; L-threonine biosynthesis; L-threonine from L-aspartate: step 3/5.</text>
</comment>
<dbReference type="PIRSF" id="PIRSF000727">
    <property type="entry name" value="ThrA"/>
    <property type="match status" value="1"/>
</dbReference>
<evidence type="ECO:0000256" key="24">
    <source>
        <dbReference type="ARBA" id="ARBA00023268"/>
    </source>
</evidence>
<keyword evidence="22" id="KW-0457">Lysine biosynthesis</keyword>
<feature type="domain" description="ACT" evidence="32">
    <location>
        <begin position="371"/>
        <end position="445"/>
    </location>
</feature>
<dbReference type="PROSITE" id="PS51671">
    <property type="entry name" value="ACT"/>
    <property type="match status" value="2"/>
</dbReference>
<dbReference type="Gene3D" id="3.40.50.720">
    <property type="entry name" value="NAD(P)-binding Rossmann-like Domain"/>
    <property type="match status" value="1"/>
</dbReference>
<dbReference type="InterPro" id="IPR011720">
    <property type="entry name" value="Thr_lead_pept"/>
</dbReference>
<dbReference type="NCBIfam" id="TIGR02077">
    <property type="entry name" value="thr_lead_pep"/>
    <property type="match status" value="1"/>
</dbReference>
<dbReference type="InterPro" id="IPR019811">
    <property type="entry name" value="HDH_CS"/>
</dbReference>
<dbReference type="InterPro" id="IPR041743">
    <property type="entry name" value="AK-HSDH_N"/>
</dbReference>
<comment type="subunit">
    <text evidence="9 31">Homotetramer.</text>
</comment>
<dbReference type="PROSITE" id="PS00324">
    <property type="entry name" value="ASPARTOKINASE"/>
    <property type="match status" value="1"/>
</dbReference>
<dbReference type="SUPFAM" id="SSF55347">
    <property type="entry name" value="Glyceraldehyde-3-phosphate dehydrogenase-like, C-terminal domain"/>
    <property type="match status" value="1"/>
</dbReference>
<evidence type="ECO:0000256" key="19">
    <source>
        <dbReference type="ARBA" id="ARBA00023002"/>
    </source>
</evidence>
<evidence type="ECO:0000256" key="23">
    <source>
        <dbReference type="ARBA" id="ARBA00023167"/>
    </source>
</evidence>
<feature type="peptide" id="PRO_5042301276" description="thr operon leader peptide" evidence="29">
    <location>
        <begin position="1"/>
        <end position="870"/>
    </location>
</feature>
<keyword evidence="13 29" id="KW-0791">Threonine biosynthesis</keyword>
<evidence type="ECO:0000256" key="11">
    <source>
        <dbReference type="ARBA" id="ARBA00022623"/>
    </source>
</evidence>
<evidence type="ECO:0000313" key="34">
    <source>
        <dbReference type="Proteomes" id="UP000682358"/>
    </source>
</evidence>
<dbReference type="InterPro" id="IPR036393">
    <property type="entry name" value="AceGlu_kinase-like_sf"/>
</dbReference>
<dbReference type="FunFam" id="3.30.360.10:FF:000006">
    <property type="entry name" value="Bifunctional aspartokinase/homoserine dehydrogenase"/>
    <property type="match status" value="1"/>
</dbReference>
<dbReference type="GO" id="GO:0009090">
    <property type="term" value="P:homoserine biosynthetic process"/>
    <property type="evidence" value="ECO:0007669"/>
    <property type="project" value="UniProtKB-ARBA"/>
</dbReference>
<dbReference type="Gene3D" id="1.20.120.1320">
    <property type="entry name" value="Aspartokinase, catalytic domain"/>
    <property type="match status" value="1"/>
</dbReference>
<dbReference type="Pfam" id="PF00696">
    <property type="entry name" value="AA_kinase"/>
    <property type="match status" value="1"/>
</dbReference>
<evidence type="ECO:0000256" key="13">
    <source>
        <dbReference type="ARBA" id="ARBA00022697"/>
    </source>
</evidence>
<comment type="catalytic activity">
    <reaction evidence="26">
        <text>L-aspartate + ATP = 4-phospho-L-aspartate + ADP</text>
        <dbReference type="Rhea" id="RHEA:23776"/>
        <dbReference type="ChEBI" id="CHEBI:29991"/>
        <dbReference type="ChEBI" id="CHEBI:30616"/>
        <dbReference type="ChEBI" id="CHEBI:57535"/>
        <dbReference type="ChEBI" id="CHEBI:456216"/>
        <dbReference type="EC" id="2.7.2.4"/>
    </reaction>
    <physiologicalReaction direction="left-to-right" evidence="26">
        <dbReference type="Rhea" id="RHEA:23777"/>
    </physiologicalReaction>
</comment>
<comment type="catalytic activity">
    <reaction evidence="28">
        <text>L-homoserine + NAD(+) = L-aspartate 4-semialdehyde + NADH + H(+)</text>
        <dbReference type="Rhea" id="RHEA:15757"/>
        <dbReference type="ChEBI" id="CHEBI:15378"/>
        <dbReference type="ChEBI" id="CHEBI:57476"/>
        <dbReference type="ChEBI" id="CHEBI:57540"/>
        <dbReference type="ChEBI" id="CHEBI:57945"/>
        <dbReference type="ChEBI" id="CHEBI:537519"/>
        <dbReference type="EC" id="1.1.1.3"/>
    </reaction>
    <physiologicalReaction direction="right-to-left" evidence="28">
        <dbReference type="Rhea" id="RHEA:15759"/>
    </physiologicalReaction>
</comment>
<dbReference type="GO" id="GO:0009089">
    <property type="term" value="P:lysine biosynthetic process via diaminopimelate"/>
    <property type="evidence" value="ECO:0007669"/>
    <property type="project" value="UniProtKB-UniRule"/>
</dbReference>
<dbReference type="GO" id="GO:0004072">
    <property type="term" value="F:aspartate kinase activity"/>
    <property type="evidence" value="ECO:0007669"/>
    <property type="project" value="UniProtKB-UniRule"/>
</dbReference>
<dbReference type="InterPro" id="IPR036291">
    <property type="entry name" value="NAD(P)-bd_dom_sf"/>
</dbReference>
<evidence type="ECO:0000256" key="29">
    <source>
        <dbReference type="HAMAP-Rule" id="MF_01907"/>
    </source>
</evidence>
<dbReference type="NCBIfam" id="NF006959">
    <property type="entry name" value="PRK09436.1"/>
    <property type="match status" value="1"/>
</dbReference>
<dbReference type="InterPro" id="IPR049638">
    <property type="entry name" value="AK-HD"/>
</dbReference>
<comment type="cofactor">
    <cofactor evidence="1">
        <name>a metal cation</name>
        <dbReference type="ChEBI" id="CHEBI:25213"/>
    </cofactor>
</comment>
<dbReference type="AlphaFoldDB" id="A0AAJ4TK35"/>
<evidence type="ECO:0000256" key="26">
    <source>
        <dbReference type="ARBA" id="ARBA00048561"/>
    </source>
</evidence>
<accession>A0AAJ4TK35</accession>
<dbReference type="InterPro" id="IPR001048">
    <property type="entry name" value="Asp/Glu/Uridylate_kinase"/>
</dbReference>
<dbReference type="Gene3D" id="3.40.1160.10">
    <property type="entry name" value="Acetylglutamate kinase-like"/>
    <property type="match status" value="1"/>
</dbReference>
<evidence type="ECO:0000256" key="25">
    <source>
        <dbReference type="ARBA" id="ARBA00044938"/>
    </source>
</evidence>
<evidence type="ECO:0000256" key="7">
    <source>
        <dbReference type="ARBA" id="ARBA00007952"/>
    </source>
</evidence>
<comment type="pathway">
    <text evidence="3 31">Amino-acid biosynthesis; L-methionine biosynthesis via de novo pathway; L-homoserine from L-aspartate: step 1/3.</text>
</comment>
<dbReference type="InterPro" id="IPR018042">
    <property type="entry name" value="Aspartate_kinase_CS"/>
</dbReference>
<dbReference type="FunFam" id="3.40.50.720:FF:000083">
    <property type="entry name" value="Bifunctional aspartokinase/homoserine dehydrogenase"/>
    <property type="match status" value="1"/>
</dbReference>
<dbReference type="Pfam" id="PF22468">
    <property type="entry name" value="ACT_9"/>
    <property type="match status" value="2"/>
</dbReference>
<dbReference type="InterPro" id="IPR005106">
    <property type="entry name" value="Asp/hSer_DH_NAD-bd"/>
</dbReference>
<evidence type="ECO:0000256" key="4">
    <source>
        <dbReference type="ARBA" id="ARBA00005056"/>
    </source>
</evidence>
<dbReference type="CDD" id="cd04257">
    <property type="entry name" value="AAK_AK-HSDH"/>
    <property type="match status" value="1"/>
</dbReference>
<keyword evidence="14" id="KW-0479">Metal-binding</keyword>
<evidence type="ECO:0000256" key="21">
    <source>
        <dbReference type="ARBA" id="ARBA00023053"/>
    </source>
</evidence>
<comment type="similarity">
    <text evidence="7 31">In the C-terminal section; belongs to the homoserine dehydrogenase family.</text>
</comment>
<protein>
    <recommendedName>
        <fullName evidence="29 30">thr operon leader peptide</fullName>
    </recommendedName>
    <alternativeName>
        <fullName evidence="29">thr operon attenuator</fullName>
    </alternativeName>
</protein>
<evidence type="ECO:0000256" key="20">
    <source>
        <dbReference type="ARBA" id="ARBA00023027"/>
    </source>
</evidence>
<sequence length="870" mass="95361">MRNISLTIIITTTTVTTGNGAGWRIQKIKMKKPAYLTDAGFFLVLIQERNTMRVLKFGGTSVANDERVLNVADIAESKLADGQVALVLSAPAKITNHLVAMIEKTVAGQDVITHVNDAEMIFANLLKGLKEKQPGFEYDRLKKLTEQEFAQIKQVLHGITLLGQCPDSINASIICRGEKLSIAIMESVLKARGHNVTVINPVESLLAKGHYLESTVDINESTKRIADLNIPKDHFVLMAGFTAGNEKGELVVLGRNGSDYSAAVLAACLRADCCEIWTDVDGVYTCDPRLVPDARLLKGMSYQEAMELSYFGAKVLHPRTIAPIAQFQIPCLIKNTTNLSAPGTLIGDGQTDESTPVKGITNLNNMAMINVSGPGMKGMVGMAARIFSVMSRKGISVVLITQSSSEYSISFCVPQNELVRARAALEEEFYLELKDGVLDPLDVMEQLAIISVVGDGMRTLKGISARFFSALTRGNINIVAIAQGSSERSISAVIANESATTAVRLCHQMLFNAEQVIEAFIIGVGGVGNALIEQIHRQQQWLKQKHIDLRVCGIANSRAMLTDMQGIDLDNWKAELAEAKEPFSLSRLIRLEREYHFLNPVIIDCTSNQEIAEQYVNFLKDGFNVVTPNKKANTLSMDYYHQLRAASETSKRKFLYDTNVGAGLPVIENLQNLLNAGDELVHFSGILSGSLSFIFGKLDEGMSLSEATTLAKEKGFTEPDPRDDLSGMDVARKLLILAREAGYHLELQDIEIEPVLPSDFDSSGPVSEFMARLPQLDEQFAQRIKAAEAEEKVLRYVGLIEEGRCQVKIVAVDGNDPLFKVKNGENALAFYTRYYQPIPLVLRGYGAGNDVTAAGVFADMLRTLSWKLGV</sequence>
<evidence type="ECO:0000256" key="6">
    <source>
        <dbReference type="ARBA" id="ARBA00005139"/>
    </source>
</evidence>
<dbReference type="PROSITE" id="PS01042">
    <property type="entry name" value="HOMOSER_DHGENASE"/>
    <property type="match status" value="1"/>
</dbReference>
<evidence type="ECO:0000256" key="17">
    <source>
        <dbReference type="ARBA" id="ARBA00022840"/>
    </source>
</evidence>
<evidence type="ECO:0000256" key="10">
    <source>
        <dbReference type="ARBA" id="ARBA00022605"/>
    </source>
</evidence>
<reference evidence="33" key="1">
    <citation type="submission" date="2021-06" db="EMBL/GenBank/DDBJ databases">
        <title>Emergence of genetically related NDM-1-producing Providencia rettgeri strains in Argentina.</title>
        <authorList>
            <person name="Pasteran F."/>
            <person name="Meo A."/>
            <person name="Gomez S."/>
            <person name="Derdoy L."/>
            <person name="Albronoz E."/>
            <person name="Faccone D."/>
            <person name="Guerriero L."/>
            <person name="Archuby D."/>
            <person name="Tarzia A."/>
            <person name="Lopez M."/>
            <person name="Corso A."/>
        </authorList>
    </citation>
    <scope>NUCLEOTIDE SEQUENCE</scope>
    <source>
        <strain evidence="33">PreM15628</strain>
    </source>
</reference>
<dbReference type="Gene3D" id="3.30.2130.10">
    <property type="entry name" value="VC0802-like"/>
    <property type="match status" value="1"/>
</dbReference>
<keyword evidence="15 31" id="KW-0547">Nucleotide-binding</keyword>
<dbReference type="SUPFAM" id="SSF53633">
    <property type="entry name" value="Carbamate kinase-like"/>
    <property type="match status" value="1"/>
</dbReference>
<dbReference type="Proteomes" id="UP000682358">
    <property type="component" value="Chromosome"/>
</dbReference>
<dbReference type="Pfam" id="PF00742">
    <property type="entry name" value="Homoserine_dh"/>
    <property type="match status" value="1"/>
</dbReference>
<dbReference type="NCBIfam" id="TIGR00657">
    <property type="entry name" value="asp_kinases"/>
    <property type="match status" value="1"/>
</dbReference>
<keyword evidence="18 31" id="KW-0521">NADP</keyword>
<evidence type="ECO:0000256" key="9">
    <source>
        <dbReference type="ARBA" id="ARBA00011881"/>
    </source>
</evidence>
<evidence type="ECO:0000256" key="12">
    <source>
        <dbReference type="ARBA" id="ARBA00022679"/>
    </source>
</evidence>
<evidence type="ECO:0000256" key="3">
    <source>
        <dbReference type="ARBA" id="ARBA00004986"/>
    </source>
</evidence>
<evidence type="ECO:0000256" key="1">
    <source>
        <dbReference type="ARBA" id="ARBA00001920"/>
    </source>
</evidence>
<evidence type="ECO:0000256" key="28">
    <source>
        <dbReference type="ARBA" id="ARBA00049031"/>
    </source>
</evidence>